<evidence type="ECO:0000313" key="9">
    <source>
        <dbReference type="EMBL" id="KAH1176116.1"/>
    </source>
</evidence>
<dbReference type="Gene3D" id="2.30.30.40">
    <property type="entry name" value="SH3 Domains"/>
    <property type="match status" value="1"/>
</dbReference>
<evidence type="ECO:0000313" key="10">
    <source>
        <dbReference type="Proteomes" id="UP000827986"/>
    </source>
</evidence>
<dbReference type="SUPFAM" id="SSF48350">
    <property type="entry name" value="GTPase activation domain, GAP"/>
    <property type="match status" value="1"/>
</dbReference>
<dbReference type="SMART" id="SM00456">
    <property type="entry name" value="WW"/>
    <property type="match status" value="1"/>
</dbReference>
<dbReference type="PROSITE" id="PS50003">
    <property type="entry name" value="PH_DOMAIN"/>
    <property type="match status" value="1"/>
</dbReference>
<dbReference type="InterPro" id="IPR000198">
    <property type="entry name" value="RhoGAP_dom"/>
</dbReference>
<dbReference type="FunFam" id="2.30.29.30:FF:000182">
    <property type="entry name" value="Rho GTPase activating protein 9"/>
    <property type="match status" value="1"/>
</dbReference>
<evidence type="ECO:0000256" key="2">
    <source>
        <dbReference type="ARBA" id="ARBA00022468"/>
    </source>
</evidence>
<dbReference type="InterPro" id="IPR050729">
    <property type="entry name" value="Rho-GAP"/>
</dbReference>
<dbReference type="Proteomes" id="UP000827986">
    <property type="component" value="Unassembled WGS sequence"/>
</dbReference>
<comment type="caution">
    <text evidence="9">The sequence shown here is derived from an EMBL/GenBank/DDBJ whole genome shotgun (WGS) entry which is preliminary data.</text>
</comment>
<organism evidence="9 10">
    <name type="scientific">Mauremys mutica</name>
    <name type="common">yellowpond turtle</name>
    <dbReference type="NCBI Taxonomy" id="74926"/>
    <lineage>
        <taxon>Eukaryota</taxon>
        <taxon>Metazoa</taxon>
        <taxon>Chordata</taxon>
        <taxon>Craniata</taxon>
        <taxon>Vertebrata</taxon>
        <taxon>Euteleostomi</taxon>
        <taxon>Archelosauria</taxon>
        <taxon>Testudinata</taxon>
        <taxon>Testudines</taxon>
        <taxon>Cryptodira</taxon>
        <taxon>Durocryptodira</taxon>
        <taxon>Testudinoidea</taxon>
        <taxon>Geoemydidae</taxon>
        <taxon>Geoemydinae</taxon>
        <taxon>Mauremys</taxon>
    </lineage>
</organism>
<dbReference type="CDD" id="cd00201">
    <property type="entry name" value="WW"/>
    <property type="match status" value="1"/>
</dbReference>
<dbReference type="GO" id="GO:0005096">
    <property type="term" value="F:GTPase activator activity"/>
    <property type="evidence" value="ECO:0007669"/>
    <property type="project" value="UniProtKB-KW"/>
</dbReference>
<dbReference type="Pfam" id="PF00169">
    <property type="entry name" value="PH"/>
    <property type="match status" value="1"/>
</dbReference>
<feature type="domain" description="Rho-GAP" evidence="8">
    <location>
        <begin position="604"/>
        <end position="914"/>
    </location>
</feature>
<dbReference type="InterPro" id="IPR036028">
    <property type="entry name" value="SH3-like_dom_sf"/>
</dbReference>
<dbReference type="SUPFAM" id="SSF50729">
    <property type="entry name" value="PH domain-like"/>
    <property type="match status" value="1"/>
</dbReference>
<evidence type="ECO:0000259" key="6">
    <source>
        <dbReference type="PROSITE" id="PS50003"/>
    </source>
</evidence>
<reference evidence="9" key="1">
    <citation type="submission" date="2021-09" db="EMBL/GenBank/DDBJ databases">
        <title>The genome of Mauremys mutica provides insights into the evolution of semi-aquatic lifestyle.</title>
        <authorList>
            <person name="Gong S."/>
            <person name="Gao Y."/>
        </authorList>
    </citation>
    <scope>NUCLEOTIDE SEQUENCE</scope>
    <source>
        <strain evidence="9">MM-2020</strain>
        <tissue evidence="9">Muscle</tissue>
    </source>
</reference>
<evidence type="ECO:0000259" key="5">
    <source>
        <dbReference type="PROSITE" id="PS50002"/>
    </source>
</evidence>
<dbReference type="SUPFAM" id="SSF51045">
    <property type="entry name" value="WW domain"/>
    <property type="match status" value="1"/>
</dbReference>
<feature type="region of interest" description="Disordered" evidence="4">
    <location>
        <begin position="535"/>
        <end position="572"/>
    </location>
</feature>
<dbReference type="PROSITE" id="PS50002">
    <property type="entry name" value="SH3"/>
    <property type="match status" value="1"/>
</dbReference>
<dbReference type="EMBL" id="JAHDVG010000475">
    <property type="protein sequence ID" value="KAH1176116.1"/>
    <property type="molecule type" value="Genomic_DNA"/>
</dbReference>
<proteinExistence type="predicted"/>
<dbReference type="PRINTS" id="PR00683">
    <property type="entry name" value="SPECTRINPH"/>
</dbReference>
<feature type="domain" description="WW" evidence="7">
    <location>
        <begin position="279"/>
        <end position="313"/>
    </location>
</feature>
<feature type="domain" description="SH3" evidence="5">
    <location>
        <begin position="68"/>
        <end position="134"/>
    </location>
</feature>
<dbReference type="InterPro" id="IPR011993">
    <property type="entry name" value="PH-like_dom_sf"/>
</dbReference>
<dbReference type="Gene3D" id="1.10.555.10">
    <property type="entry name" value="Rho GTPase activation protein"/>
    <property type="match status" value="1"/>
</dbReference>
<protein>
    <recommendedName>
        <fullName evidence="11">Rho GTPase activating protein 9</fullName>
    </recommendedName>
</protein>
<sequence>MPTRGARDWSCRPPHGSAPAVMTVLGPGWAGLAAHTERPAALPLAEMLSGRWRLEGRSWRRAGPSPGSSAVALRALYDYQYEAEDGRQVAIAEGERFLLLRKSNEDWWQVRRLSDPRRARPIFVPATYVAEVAPHVQGGPWLSATLLAATGTGQHLSPGLQPRYRSLQDLSSPPARPAEPGHHSCHSLSLPAWDPGPQLGPAHPVSRSVSAAGLAQSPGRDALAPRCQQERCPEPVGQGVSPPGVPPPGATMEEPPIYCNLEEIKRVRGEPPNPSGPPLQVLDTWERHLDPSTGRSYFYNPETGDKSWKPPRRHREMSLLPVEALSPESPAAADPGETLAQGGGSVRAARLGYTKSMILPESRVPKVSHRRNRSQHNFEDWVGTGPPSTCPGGSPPHPSDLPHEVEKAGQLNKTKIAEGGRKLRKSWGVSWVVLAGNSLVFYKDLKGPAPASWRPASSRPESSVDLRGAVLERARDLSSKKNVIHLRTVTGNEFLLQSDSEAEIQDWHQTIKGVIRRLDRENPLDEPGYVLRRAGSSELGDLSGDEEDEGLRPKDSWKSSGSLRSPDSSERKRVKSKLRRFIVKRPPLQSLQEKGLIRDQVFGCRLDALCQRENDTVPRFVRLCVEAVEKRGLDVDGIYRVSGNLAVIQKLRFAVDRERAVTSDGRYVFPEQPCQEERLSLADPEWDDVHVVTGALKLFFRELPEPLVPFALFDAFVAAVSKDTLPPPAGPPLCPASPPGAQLVPSPPPWGLPCATCPNPRQGQGGRVLADAPCGSTPPCGPPNPRDPGCPAWLVPTDSWGWGGGQPWAPISSSCRVTSLLPTELPAYGERVQRLAELVQSLPPPNYATLRYILRHLRKVMEYADANRMTRQNIGIVFGPTLLRPEKELASMAVDMVHQNQAVELLLAEFQRIFPAPGPS</sequence>
<dbReference type="GO" id="GO:0005543">
    <property type="term" value="F:phospholipid binding"/>
    <property type="evidence" value="ECO:0007669"/>
    <property type="project" value="InterPro"/>
</dbReference>
<dbReference type="AlphaFoldDB" id="A0A9D4B0U6"/>
<dbReference type="SMART" id="SM00326">
    <property type="entry name" value="SH3"/>
    <property type="match status" value="1"/>
</dbReference>
<dbReference type="PROSITE" id="PS50238">
    <property type="entry name" value="RHOGAP"/>
    <property type="match status" value="1"/>
</dbReference>
<dbReference type="GO" id="GO:0005737">
    <property type="term" value="C:cytoplasm"/>
    <property type="evidence" value="ECO:0007669"/>
    <property type="project" value="TreeGrafter"/>
</dbReference>
<gene>
    <name evidence="9" type="ORF">KIL84_020850</name>
</gene>
<dbReference type="CDD" id="cd13233">
    <property type="entry name" value="PH_ARHGAP9-like"/>
    <property type="match status" value="1"/>
</dbReference>
<keyword evidence="1 3" id="KW-0728">SH3 domain</keyword>
<dbReference type="InterPro" id="IPR008936">
    <property type="entry name" value="Rho_GTPase_activation_prot"/>
</dbReference>
<evidence type="ECO:0008006" key="11">
    <source>
        <dbReference type="Google" id="ProtNLM"/>
    </source>
</evidence>
<evidence type="ECO:0000259" key="7">
    <source>
        <dbReference type="PROSITE" id="PS50020"/>
    </source>
</evidence>
<feature type="compositionally biased region" description="Low complexity" evidence="4">
    <location>
        <begin position="383"/>
        <end position="392"/>
    </location>
</feature>
<dbReference type="PANTHER" id="PTHR23176:SF103">
    <property type="entry name" value="RHO GTPASE-ACTIVATING PROTEIN 9"/>
    <property type="match status" value="1"/>
</dbReference>
<name>A0A9D4B0U6_9SAUR</name>
<dbReference type="GO" id="GO:0007165">
    <property type="term" value="P:signal transduction"/>
    <property type="evidence" value="ECO:0007669"/>
    <property type="project" value="InterPro"/>
</dbReference>
<dbReference type="Pfam" id="PF00620">
    <property type="entry name" value="RhoGAP"/>
    <property type="match status" value="2"/>
</dbReference>
<evidence type="ECO:0000256" key="1">
    <source>
        <dbReference type="ARBA" id="ARBA00022443"/>
    </source>
</evidence>
<dbReference type="InterPro" id="IPR001605">
    <property type="entry name" value="PH_dom-spectrin-type"/>
</dbReference>
<dbReference type="SUPFAM" id="SSF50044">
    <property type="entry name" value="SH3-domain"/>
    <property type="match status" value="1"/>
</dbReference>
<dbReference type="InterPro" id="IPR001202">
    <property type="entry name" value="WW_dom"/>
</dbReference>
<evidence type="ECO:0000256" key="4">
    <source>
        <dbReference type="SAM" id="MobiDB-lite"/>
    </source>
</evidence>
<accession>A0A9D4B0U6</accession>
<dbReference type="PROSITE" id="PS50020">
    <property type="entry name" value="WW_DOMAIN_2"/>
    <property type="match status" value="1"/>
</dbReference>
<feature type="region of interest" description="Disordered" evidence="4">
    <location>
        <begin position="362"/>
        <end position="404"/>
    </location>
</feature>
<feature type="region of interest" description="Disordered" evidence="4">
    <location>
        <begin position="154"/>
        <end position="251"/>
    </location>
</feature>
<evidence type="ECO:0000259" key="8">
    <source>
        <dbReference type="PROSITE" id="PS50238"/>
    </source>
</evidence>
<keyword evidence="10" id="KW-1185">Reference proteome</keyword>
<dbReference type="PANTHER" id="PTHR23176">
    <property type="entry name" value="RHO/RAC/CDC GTPASE-ACTIVATING PROTEIN"/>
    <property type="match status" value="1"/>
</dbReference>
<dbReference type="InterPro" id="IPR036020">
    <property type="entry name" value="WW_dom_sf"/>
</dbReference>
<evidence type="ECO:0000256" key="3">
    <source>
        <dbReference type="PROSITE-ProRule" id="PRU00192"/>
    </source>
</evidence>
<dbReference type="Gene3D" id="2.30.29.30">
    <property type="entry name" value="Pleckstrin-homology domain (PH domain)/Phosphotyrosine-binding domain (PTB)"/>
    <property type="match status" value="1"/>
</dbReference>
<dbReference type="InterPro" id="IPR001452">
    <property type="entry name" value="SH3_domain"/>
</dbReference>
<dbReference type="InterPro" id="IPR001849">
    <property type="entry name" value="PH_domain"/>
</dbReference>
<dbReference type="Pfam" id="PF00397">
    <property type="entry name" value="WW"/>
    <property type="match status" value="1"/>
</dbReference>
<dbReference type="Gene3D" id="2.20.70.10">
    <property type="match status" value="1"/>
</dbReference>
<keyword evidence="2" id="KW-0343">GTPase activation</keyword>
<feature type="domain" description="PH" evidence="6">
    <location>
        <begin position="404"/>
        <end position="516"/>
    </location>
</feature>
<dbReference type="SMART" id="SM00233">
    <property type="entry name" value="PH"/>
    <property type="match status" value="1"/>
</dbReference>
<dbReference type="SMART" id="SM00324">
    <property type="entry name" value="RhoGAP"/>
    <property type="match status" value="1"/>
</dbReference>
<dbReference type="Pfam" id="PF00018">
    <property type="entry name" value="SH3_1"/>
    <property type="match status" value="1"/>
</dbReference>